<feature type="repeat" description="ANK" evidence="3">
    <location>
        <begin position="45"/>
        <end position="73"/>
    </location>
</feature>
<dbReference type="PANTHER" id="PTHR24198:SF165">
    <property type="entry name" value="ANKYRIN REPEAT-CONTAINING PROTEIN-RELATED"/>
    <property type="match status" value="1"/>
</dbReference>
<keyword evidence="5" id="KW-1185">Reference proteome</keyword>
<keyword evidence="1" id="KW-0677">Repeat</keyword>
<sequence>MGTTTGATQELVTAVLRGQLEDVKKAVRAGGDPCVVVPDDVTGCEGGTLVGMAVARGHAHLIPFLVESGASVNGGGWKEGTPLHLAAELDQEEALRMLLLHGADTEVTTTDEFRQTPLHKAAWTGATECVRALLEAGANINAKTHNLYTPLHKAARKNQVDVISILIEGGCKREAQTAAGWTALHVAGLGGCVEAAQMLLIHHLDPRARDNKGRTPAMVADIWGRSDTHWFFSKLPDAIDTRLMPATGDCRDDSLVIYEDNEKAVLRWAAKGKWWKLKERIPNIRDGHYQDHRGYTALHVAAQLGDESTVKVLLDDCCSVYPGALTYDGLTPAELAQLGGFPHVANIIQNALKHPMPSEEEERYLYGRLLEVICLGDDVKEACQLLLKGSPLEAMAEYPTHALVLAVTSNRPRILTLLLAAGASLTPVVSGLNLLQLAWLSPDVTTYVKMLVTRAVEHILEEEASRVCKSCEDLFEGIRRVLAVVKGPRPWLATWSSPNPLLSHQESNIPPCPQLMVEAAKEDCRLTTVFLEQAGALAFIVDRFSGLTPLTAALRSSHWHLAAHLAKSSGSLYIPNTADNILPRDLFPQSKRGKLEKMMFDQERRLLTHQREKAKDREDKDVISNVLHLQRKLFKIYCRSQNSGQQESISIAESYILQSLLLVSQMGLVQMAFLLVKIGEVDMNVIVDPLTGTTPLHQAAAFGHTPLIAFFLSIMDSNHISPDNYGHLPTHLAAMFGHVQAFKYLSFHLDECTCKAGYTPTEVRTNFLEYLQLYQKISESASIDKEPWHGNNCTEAIKHHFYSLNLTDILQQSKEVNFTCGEAAEVRSAVMKELNIVMRKVSGTNPLFQGKLELLGSSADGTRLYGPDEYDVNYVIRDLPAMKVKVVKLTGKSALQRGHSLSVRIKTKNKGFKYLLKKSNWKNTFFEAVLRGLEHHHLQDHRLSFVPPGVTRTKVGVSLSLAWQGKQYPLLHVGIDLVPVMKVQWPEGVDRPFLTPYGADQVYLTSTGGGEWRFSFAGIEASLLKHLGTDEHQTFLACKRLLSCMKPEPWMPKDLKRKFKWWDSRYWDIPAPNGFALKNCFFMELEQKRKNGSKWAEENIFERMTAIFRKMCEECTDPATDTKQLVSHKVYAYFGGNFERPKMGMGAPEIVSYLKKYSAS</sequence>
<dbReference type="Gene3D" id="1.25.40.20">
    <property type="entry name" value="Ankyrin repeat-containing domain"/>
    <property type="match status" value="5"/>
</dbReference>
<evidence type="ECO:0000313" key="4">
    <source>
        <dbReference type="EMBL" id="KAK8751422.1"/>
    </source>
</evidence>
<dbReference type="PANTHER" id="PTHR24198">
    <property type="entry name" value="ANKYRIN REPEAT AND PROTEIN KINASE DOMAIN-CONTAINING PROTEIN"/>
    <property type="match status" value="1"/>
</dbReference>
<dbReference type="Gene3D" id="3.30.460.90">
    <property type="match status" value="1"/>
</dbReference>
<feature type="repeat" description="ANK" evidence="3">
    <location>
        <begin position="146"/>
        <end position="178"/>
    </location>
</feature>
<feature type="repeat" description="ANK" evidence="3">
    <location>
        <begin position="78"/>
        <end position="110"/>
    </location>
</feature>
<evidence type="ECO:0000256" key="2">
    <source>
        <dbReference type="ARBA" id="ARBA00023043"/>
    </source>
</evidence>
<feature type="repeat" description="ANK" evidence="3">
    <location>
        <begin position="293"/>
        <end position="315"/>
    </location>
</feature>
<dbReference type="PROSITE" id="PS50297">
    <property type="entry name" value="ANK_REP_REGION"/>
    <property type="match status" value="6"/>
</dbReference>
<dbReference type="SUPFAM" id="SSF48403">
    <property type="entry name" value="Ankyrin repeat"/>
    <property type="match status" value="2"/>
</dbReference>
<gene>
    <name evidence="4" type="ORF">OTU49_017513</name>
</gene>
<feature type="repeat" description="ANK" evidence="3">
    <location>
        <begin position="691"/>
        <end position="713"/>
    </location>
</feature>
<feature type="repeat" description="ANK" evidence="3">
    <location>
        <begin position="179"/>
        <end position="211"/>
    </location>
</feature>
<evidence type="ECO:0000256" key="3">
    <source>
        <dbReference type="PROSITE-ProRule" id="PRU00023"/>
    </source>
</evidence>
<dbReference type="PROSITE" id="PS50088">
    <property type="entry name" value="ANK_REPEAT"/>
    <property type="match status" value="7"/>
</dbReference>
<dbReference type="EMBL" id="JARKIK010000006">
    <property type="protein sequence ID" value="KAK8751422.1"/>
    <property type="molecule type" value="Genomic_DNA"/>
</dbReference>
<feature type="repeat" description="ANK" evidence="3">
    <location>
        <begin position="113"/>
        <end position="145"/>
    </location>
</feature>
<proteinExistence type="predicted"/>
<comment type="caution">
    <text evidence="4">The sequence shown here is derived from an EMBL/GenBank/DDBJ whole genome shotgun (WGS) entry which is preliminary data.</text>
</comment>
<name>A0AAW0YII1_CHEQU</name>
<dbReference type="SMART" id="SM00248">
    <property type="entry name" value="ANK"/>
    <property type="match status" value="10"/>
</dbReference>
<accession>A0AAW0YII1</accession>
<evidence type="ECO:0000313" key="5">
    <source>
        <dbReference type="Proteomes" id="UP001445076"/>
    </source>
</evidence>
<protein>
    <submittedName>
        <fullName evidence="4">Uncharacterized protein</fullName>
    </submittedName>
</protein>
<dbReference type="Proteomes" id="UP001445076">
    <property type="component" value="Unassembled WGS sequence"/>
</dbReference>
<dbReference type="InterPro" id="IPR036770">
    <property type="entry name" value="Ankyrin_rpt-contain_sf"/>
</dbReference>
<organism evidence="4 5">
    <name type="scientific">Cherax quadricarinatus</name>
    <name type="common">Australian red claw crayfish</name>
    <dbReference type="NCBI Taxonomy" id="27406"/>
    <lineage>
        <taxon>Eukaryota</taxon>
        <taxon>Metazoa</taxon>
        <taxon>Ecdysozoa</taxon>
        <taxon>Arthropoda</taxon>
        <taxon>Crustacea</taxon>
        <taxon>Multicrustacea</taxon>
        <taxon>Malacostraca</taxon>
        <taxon>Eumalacostraca</taxon>
        <taxon>Eucarida</taxon>
        <taxon>Decapoda</taxon>
        <taxon>Pleocyemata</taxon>
        <taxon>Astacidea</taxon>
        <taxon>Parastacoidea</taxon>
        <taxon>Parastacidae</taxon>
        <taxon>Cherax</taxon>
    </lineage>
</organism>
<keyword evidence="2 3" id="KW-0040">ANK repeat</keyword>
<reference evidence="4 5" key="1">
    <citation type="journal article" date="2024" name="BMC Genomics">
        <title>Genome assembly of redclaw crayfish (Cherax quadricarinatus) provides insights into its immune adaptation and hypoxia tolerance.</title>
        <authorList>
            <person name="Liu Z."/>
            <person name="Zheng J."/>
            <person name="Li H."/>
            <person name="Fang K."/>
            <person name="Wang S."/>
            <person name="He J."/>
            <person name="Zhou D."/>
            <person name="Weng S."/>
            <person name="Chi M."/>
            <person name="Gu Z."/>
            <person name="He J."/>
            <person name="Li F."/>
            <person name="Wang M."/>
        </authorList>
    </citation>
    <scope>NUCLEOTIDE SEQUENCE [LARGE SCALE GENOMIC DNA]</scope>
    <source>
        <strain evidence="4">ZL_2023a</strain>
    </source>
</reference>
<dbReference type="AlphaFoldDB" id="A0AAW0YII1"/>
<dbReference type="Pfam" id="PF00023">
    <property type="entry name" value="Ank"/>
    <property type="match status" value="2"/>
</dbReference>
<dbReference type="Pfam" id="PF12796">
    <property type="entry name" value="Ank_2"/>
    <property type="match status" value="2"/>
</dbReference>
<dbReference type="InterPro" id="IPR002110">
    <property type="entry name" value="Ankyrin_rpt"/>
</dbReference>
<evidence type="ECO:0000256" key="1">
    <source>
        <dbReference type="ARBA" id="ARBA00022737"/>
    </source>
</evidence>